<feature type="domain" description="ABC transporter" evidence="5">
    <location>
        <begin position="338"/>
        <end position="529"/>
    </location>
</feature>
<dbReference type="PANTHER" id="PTHR19211">
    <property type="entry name" value="ATP-BINDING TRANSPORT PROTEIN-RELATED"/>
    <property type="match status" value="1"/>
</dbReference>
<evidence type="ECO:0000313" key="6">
    <source>
        <dbReference type="EMBL" id="SDE44390.1"/>
    </source>
</evidence>
<dbReference type="InterPro" id="IPR050611">
    <property type="entry name" value="ABCF"/>
</dbReference>
<dbReference type="InterPro" id="IPR003593">
    <property type="entry name" value="AAA+_ATPase"/>
</dbReference>
<name>A0A1G7D025_9BACT</name>
<dbReference type="PANTHER" id="PTHR19211:SF6">
    <property type="entry name" value="BLL7188 PROTEIN"/>
    <property type="match status" value="1"/>
</dbReference>
<dbReference type="GO" id="GO:0005524">
    <property type="term" value="F:ATP binding"/>
    <property type="evidence" value="ECO:0007669"/>
    <property type="project" value="UniProtKB-KW"/>
</dbReference>
<dbReference type="RefSeq" id="WP_090148526.1">
    <property type="nucleotide sequence ID" value="NZ_FNAN01000005.1"/>
</dbReference>
<dbReference type="Pfam" id="PF00005">
    <property type="entry name" value="ABC_tran"/>
    <property type="match status" value="2"/>
</dbReference>
<keyword evidence="3" id="KW-0067">ATP-binding</keyword>
<dbReference type="SMART" id="SM00382">
    <property type="entry name" value="AAA"/>
    <property type="match status" value="2"/>
</dbReference>
<dbReference type="OrthoDB" id="1521973at2"/>
<proteinExistence type="predicted"/>
<evidence type="ECO:0000256" key="4">
    <source>
        <dbReference type="SAM" id="MobiDB-lite"/>
    </source>
</evidence>
<evidence type="ECO:0000259" key="5">
    <source>
        <dbReference type="PROSITE" id="PS50893"/>
    </source>
</evidence>
<dbReference type="InterPro" id="IPR003439">
    <property type="entry name" value="ABC_transporter-like_ATP-bd"/>
</dbReference>
<feature type="compositionally biased region" description="Basic and acidic residues" evidence="4">
    <location>
        <begin position="250"/>
        <end position="265"/>
    </location>
</feature>
<evidence type="ECO:0000256" key="3">
    <source>
        <dbReference type="ARBA" id="ARBA00022840"/>
    </source>
</evidence>
<keyword evidence="1" id="KW-0677">Repeat</keyword>
<dbReference type="PROSITE" id="PS00211">
    <property type="entry name" value="ABC_TRANSPORTER_1"/>
    <property type="match status" value="2"/>
</dbReference>
<dbReference type="FunFam" id="3.40.50.300:FF:001320">
    <property type="entry name" value="Heme ABC transporter ATP-binding protein"/>
    <property type="match status" value="1"/>
</dbReference>
<reference evidence="7" key="1">
    <citation type="submission" date="2016-10" db="EMBL/GenBank/DDBJ databases">
        <authorList>
            <person name="Varghese N."/>
            <person name="Submissions S."/>
        </authorList>
    </citation>
    <scope>NUCLEOTIDE SEQUENCE [LARGE SCALE GENOMIC DNA]</scope>
    <source>
        <strain evidence="7">DSM 25329</strain>
    </source>
</reference>
<sequence length="529" mass="59031">MLFLQGVTYAHPNRDVLFSDINLTVNRQDKIALIGNNGAGKSTLLGILTGRLKPVSGIAGADSKPYFVPQHFGQYNALTVAEALGIHDKLLALKEILEGYLTDINLELLDDDWGIEERCQEAFAYWELRGIALTQPMSELSGGQKTKVFLAGIMIHEPDIVLLDEPSNHLDASGRALLYDYIRSTSNTLVVVSHDRTLLNLLNTVCELGKRGVTVYGGNYDFYAEQKAIENEALSLDVKAKEKALRKAKEVEKESMERQQKLDARGKKKQEKAGLPTIVQNAFRNNAERSTARMKGIHAEKVGGIAQELSHLRNELPAVDKMKLDFDNSALHKGKILITAHRVNFAYGDQSLWQENLDFQITSGERIAIKGTNGSGKTTLIRMILDDLQPTTGAIERADFKSIYIDQDYSLIDNALTVYEQAQKFNSGALQEHDIKIRLNRFLFTREYWDKRCGNLSGGEKMRLMLCSLAIATQAPDMIILDEPTNNLDIQNIGILTAAINEYRGTLLVVSHDARFLREIGVEREVVLG</sequence>
<dbReference type="CDD" id="cd03221">
    <property type="entry name" value="ABCF_EF-3"/>
    <property type="match status" value="2"/>
</dbReference>
<accession>A0A1G7D025</accession>
<dbReference type="STRING" id="659014.SAMN04487996_10560"/>
<keyword evidence="7" id="KW-1185">Reference proteome</keyword>
<dbReference type="InterPro" id="IPR017871">
    <property type="entry name" value="ABC_transporter-like_CS"/>
</dbReference>
<dbReference type="GO" id="GO:0016887">
    <property type="term" value="F:ATP hydrolysis activity"/>
    <property type="evidence" value="ECO:0007669"/>
    <property type="project" value="InterPro"/>
</dbReference>
<keyword evidence="2" id="KW-0547">Nucleotide-binding</keyword>
<dbReference type="InterPro" id="IPR027417">
    <property type="entry name" value="P-loop_NTPase"/>
</dbReference>
<feature type="domain" description="ABC transporter" evidence="5">
    <location>
        <begin position="2"/>
        <end position="236"/>
    </location>
</feature>
<dbReference type="SUPFAM" id="SSF52540">
    <property type="entry name" value="P-loop containing nucleoside triphosphate hydrolases"/>
    <property type="match status" value="2"/>
</dbReference>
<feature type="region of interest" description="Disordered" evidence="4">
    <location>
        <begin position="250"/>
        <end position="271"/>
    </location>
</feature>
<dbReference type="Proteomes" id="UP000198748">
    <property type="component" value="Unassembled WGS sequence"/>
</dbReference>
<evidence type="ECO:0000256" key="1">
    <source>
        <dbReference type="ARBA" id="ARBA00022737"/>
    </source>
</evidence>
<dbReference type="EMBL" id="FNAN01000005">
    <property type="protein sequence ID" value="SDE44390.1"/>
    <property type="molecule type" value="Genomic_DNA"/>
</dbReference>
<gene>
    <name evidence="6" type="ORF">SAMN04487996_10560</name>
</gene>
<dbReference type="Gene3D" id="3.40.50.300">
    <property type="entry name" value="P-loop containing nucleotide triphosphate hydrolases"/>
    <property type="match status" value="2"/>
</dbReference>
<dbReference type="AlphaFoldDB" id="A0A1G7D025"/>
<protein>
    <submittedName>
        <fullName evidence="6">ATPase components of ABC transporters with duplicated ATPase domains</fullName>
    </submittedName>
</protein>
<evidence type="ECO:0000256" key="2">
    <source>
        <dbReference type="ARBA" id="ARBA00022741"/>
    </source>
</evidence>
<dbReference type="PROSITE" id="PS50893">
    <property type="entry name" value="ABC_TRANSPORTER_2"/>
    <property type="match status" value="2"/>
</dbReference>
<evidence type="ECO:0000313" key="7">
    <source>
        <dbReference type="Proteomes" id="UP000198748"/>
    </source>
</evidence>
<organism evidence="6 7">
    <name type="scientific">Dyadobacter soli</name>
    <dbReference type="NCBI Taxonomy" id="659014"/>
    <lineage>
        <taxon>Bacteria</taxon>
        <taxon>Pseudomonadati</taxon>
        <taxon>Bacteroidota</taxon>
        <taxon>Cytophagia</taxon>
        <taxon>Cytophagales</taxon>
        <taxon>Spirosomataceae</taxon>
        <taxon>Dyadobacter</taxon>
    </lineage>
</organism>